<dbReference type="GO" id="GO:0012505">
    <property type="term" value="C:endomembrane system"/>
    <property type="evidence" value="ECO:0007669"/>
    <property type="project" value="UniProtKB-SubCell"/>
</dbReference>
<evidence type="ECO:0000313" key="13">
    <source>
        <dbReference type="EMBL" id="CAD2190235.1"/>
    </source>
</evidence>
<name>A0A6V7WT50_MELEN</name>
<dbReference type="SUPFAM" id="SSF57424">
    <property type="entry name" value="LDL receptor-like module"/>
    <property type="match status" value="3"/>
</dbReference>
<feature type="domain" description="Chitin-binding type-2" evidence="12">
    <location>
        <begin position="39"/>
        <end position="112"/>
    </location>
</feature>
<evidence type="ECO:0000256" key="4">
    <source>
        <dbReference type="ARBA" id="ARBA00022737"/>
    </source>
</evidence>
<dbReference type="InterPro" id="IPR002172">
    <property type="entry name" value="LDrepeatLR_classA_rpt"/>
</dbReference>
<dbReference type="GO" id="GO:0016192">
    <property type="term" value="P:vesicle-mediated transport"/>
    <property type="evidence" value="ECO:0007669"/>
    <property type="project" value="UniProtKB-ARBA"/>
</dbReference>
<dbReference type="Proteomes" id="UP000580250">
    <property type="component" value="Unassembled WGS sequence"/>
</dbReference>
<feature type="compositionally biased region" description="Basic and acidic residues" evidence="10">
    <location>
        <begin position="580"/>
        <end position="591"/>
    </location>
</feature>
<dbReference type="AlphaFoldDB" id="A0A6V7WT50"/>
<gene>
    <name evidence="13" type="ORF">MENT_LOCUS43010</name>
</gene>
<proteinExistence type="predicted"/>
<feature type="region of interest" description="Disordered" evidence="10">
    <location>
        <begin position="493"/>
        <end position="523"/>
    </location>
</feature>
<feature type="compositionally biased region" description="Acidic residues" evidence="10">
    <location>
        <begin position="508"/>
        <end position="521"/>
    </location>
</feature>
<keyword evidence="3 11" id="KW-0812">Transmembrane</keyword>
<evidence type="ECO:0000256" key="1">
    <source>
        <dbReference type="ARBA" id="ARBA00004167"/>
    </source>
</evidence>
<dbReference type="PROSITE" id="PS01209">
    <property type="entry name" value="LDLRA_1"/>
    <property type="match status" value="1"/>
</dbReference>
<dbReference type="InterPro" id="IPR036055">
    <property type="entry name" value="LDL_receptor-like_sf"/>
</dbReference>
<evidence type="ECO:0000256" key="9">
    <source>
        <dbReference type="SAM" id="Coils"/>
    </source>
</evidence>
<accession>A0A6V7WT50</accession>
<evidence type="ECO:0000313" key="14">
    <source>
        <dbReference type="Proteomes" id="UP000580250"/>
    </source>
</evidence>
<dbReference type="Gene3D" id="4.10.400.10">
    <property type="entry name" value="Low-density Lipoprotein Receptor"/>
    <property type="match status" value="4"/>
</dbReference>
<dbReference type="OrthoDB" id="2019384at2759"/>
<feature type="disulfide bond" evidence="8">
    <location>
        <begin position="180"/>
        <end position="195"/>
    </location>
</feature>
<dbReference type="EMBL" id="CAJEWN010000795">
    <property type="protein sequence ID" value="CAD2190235.1"/>
    <property type="molecule type" value="Genomic_DNA"/>
</dbReference>
<evidence type="ECO:0000256" key="5">
    <source>
        <dbReference type="ARBA" id="ARBA00022989"/>
    </source>
</evidence>
<dbReference type="GO" id="GO:0005576">
    <property type="term" value="C:extracellular region"/>
    <property type="evidence" value="ECO:0007669"/>
    <property type="project" value="InterPro"/>
</dbReference>
<dbReference type="PANTHER" id="PTHR24270:SF59">
    <property type="entry name" value="LDL RECEPTOR REPEAT-CONTAINING PROTEIN EGG-1-RELATED"/>
    <property type="match status" value="1"/>
</dbReference>
<evidence type="ECO:0000259" key="12">
    <source>
        <dbReference type="PROSITE" id="PS50940"/>
    </source>
</evidence>
<feature type="disulfide bond" evidence="8">
    <location>
        <begin position="142"/>
        <end position="157"/>
    </location>
</feature>
<comment type="subcellular location">
    <subcellularLocation>
        <location evidence="2">Endomembrane system</location>
    </subcellularLocation>
    <subcellularLocation>
        <location evidence="1">Membrane</location>
        <topology evidence="1">Single-pass membrane protein</topology>
    </subcellularLocation>
</comment>
<dbReference type="PROSITE" id="PS50940">
    <property type="entry name" value="CHIT_BIND_II"/>
    <property type="match status" value="1"/>
</dbReference>
<dbReference type="PROSITE" id="PS50068">
    <property type="entry name" value="LDLRA_2"/>
    <property type="match status" value="3"/>
</dbReference>
<evidence type="ECO:0000256" key="11">
    <source>
        <dbReference type="SAM" id="Phobius"/>
    </source>
</evidence>
<feature type="region of interest" description="Disordered" evidence="10">
    <location>
        <begin position="580"/>
        <end position="600"/>
    </location>
</feature>
<protein>
    <recommendedName>
        <fullName evidence="12">Chitin-binding type-2 domain-containing protein</fullName>
    </recommendedName>
</protein>
<comment type="caution">
    <text evidence="8">Lacks conserved residue(s) required for the propagation of feature annotation.</text>
</comment>
<dbReference type="InterPro" id="IPR023415">
    <property type="entry name" value="LDLR_class-A_CS"/>
</dbReference>
<organism evidence="13 14">
    <name type="scientific">Meloidogyne enterolobii</name>
    <name type="common">Root-knot nematode worm</name>
    <name type="synonym">Meloidogyne mayaguensis</name>
    <dbReference type="NCBI Taxonomy" id="390850"/>
    <lineage>
        <taxon>Eukaryota</taxon>
        <taxon>Metazoa</taxon>
        <taxon>Ecdysozoa</taxon>
        <taxon>Nematoda</taxon>
        <taxon>Chromadorea</taxon>
        <taxon>Rhabditida</taxon>
        <taxon>Tylenchina</taxon>
        <taxon>Tylenchomorpha</taxon>
        <taxon>Tylenchoidea</taxon>
        <taxon>Meloidogynidae</taxon>
        <taxon>Meloidogyninae</taxon>
        <taxon>Meloidogyne</taxon>
    </lineage>
</organism>
<evidence type="ECO:0000256" key="3">
    <source>
        <dbReference type="ARBA" id="ARBA00022692"/>
    </source>
</evidence>
<dbReference type="GO" id="GO:0008061">
    <property type="term" value="F:chitin binding"/>
    <property type="evidence" value="ECO:0007669"/>
    <property type="project" value="InterPro"/>
</dbReference>
<keyword evidence="7 8" id="KW-1015">Disulfide bond</keyword>
<evidence type="ECO:0000256" key="2">
    <source>
        <dbReference type="ARBA" id="ARBA00004308"/>
    </source>
</evidence>
<feature type="disulfide bond" evidence="8">
    <location>
        <begin position="218"/>
        <end position="233"/>
    </location>
</feature>
<dbReference type="Pfam" id="PF00057">
    <property type="entry name" value="Ldl_recept_a"/>
    <property type="match status" value="3"/>
</dbReference>
<dbReference type="SMART" id="SM00494">
    <property type="entry name" value="ChtBD2"/>
    <property type="match status" value="1"/>
</dbReference>
<sequence>MFFNNYLLINYIFIFLIISIYCNLINEVVIFNKSEPNVPNYCNNTNLIQQSGLIRAPMGQFLGFPCSNEFYHCRWQSDGYRTYRKNCRTGLVYDVIGTQNCNYDYNVRGCSTGDNSVAANCTSIKDFKCPLSEDCVPLSKRCDGNYDCVLEEDEQNCPMCKAIQFPCVVSEQCIPIGQRCNGIKDCADGTDELDCENCGSGKFFCRKSGKCIQAKERCDGYAQCPNGEDEQLCKKSRNSLSQNNMFLCESGTQQINQKQVCDGIVNCKYDASDEKYCQRSTGFEKTKNEIEFETNLAEEQPTINANGLKQNSNIAFDQPPQLEELKESDNNIEILPPSNIQLKEKIERKHQNLPLINSIAFQFKKPKNHENLNIPSLNLIPGNYQTEVLNELNNEENKNINLPNSWIENKTLINQEIEQNNLIVQENDEKLKEKNEENKKEFNEYLNKLNKIKNGDLINNQTTNFLILNEKLNNNLTENDLNGVRNEAKINESNIINNEEGGDKMEEKEENEEENNNENEDNNEKIKNLTTIINDKIFKQNKLLISTTFMPIETTENENNTEDYLIKNVAEKIRKMEGFNEENKEGSEENKLNINEDENEEEEQKIILKRLYSRYGQRRAKDLLNRIESLLLFVENGISKKEEMNSSVNSSKELN</sequence>
<keyword evidence="6 11" id="KW-0472">Membrane</keyword>
<comment type="caution">
    <text evidence="13">The sequence shown here is derived from an EMBL/GenBank/DDBJ whole genome shotgun (WGS) entry which is preliminary data.</text>
</comment>
<evidence type="ECO:0000256" key="7">
    <source>
        <dbReference type="ARBA" id="ARBA00023157"/>
    </source>
</evidence>
<keyword evidence="4" id="KW-0677">Repeat</keyword>
<evidence type="ECO:0000256" key="6">
    <source>
        <dbReference type="ARBA" id="ARBA00023136"/>
    </source>
</evidence>
<reference evidence="13 14" key="1">
    <citation type="submission" date="2020-08" db="EMBL/GenBank/DDBJ databases">
        <authorList>
            <person name="Koutsovoulos G."/>
            <person name="Danchin GJ E."/>
        </authorList>
    </citation>
    <scope>NUCLEOTIDE SEQUENCE [LARGE SCALE GENOMIC DNA]</scope>
</reference>
<dbReference type="PRINTS" id="PR00261">
    <property type="entry name" value="LDLRECEPTOR"/>
</dbReference>
<keyword evidence="5 11" id="KW-1133">Transmembrane helix</keyword>
<dbReference type="PANTHER" id="PTHR24270">
    <property type="entry name" value="LOW-DENSITY LIPOPROTEIN RECEPTOR-RELATED"/>
    <property type="match status" value="1"/>
</dbReference>
<evidence type="ECO:0000256" key="8">
    <source>
        <dbReference type="PROSITE-ProRule" id="PRU00124"/>
    </source>
</evidence>
<evidence type="ECO:0000256" key="10">
    <source>
        <dbReference type="SAM" id="MobiDB-lite"/>
    </source>
</evidence>
<dbReference type="GO" id="GO:0005886">
    <property type="term" value="C:plasma membrane"/>
    <property type="evidence" value="ECO:0007669"/>
    <property type="project" value="TreeGrafter"/>
</dbReference>
<feature type="coiled-coil region" evidence="9">
    <location>
        <begin position="414"/>
        <end position="448"/>
    </location>
</feature>
<dbReference type="InterPro" id="IPR050685">
    <property type="entry name" value="LDLR"/>
</dbReference>
<dbReference type="InterPro" id="IPR002557">
    <property type="entry name" value="Chitin-bd_dom"/>
</dbReference>
<keyword evidence="9" id="KW-0175">Coiled coil</keyword>
<dbReference type="SMART" id="SM00192">
    <property type="entry name" value="LDLa"/>
    <property type="match status" value="4"/>
</dbReference>
<feature type="transmembrane region" description="Helical" evidence="11">
    <location>
        <begin position="6"/>
        <end position="24"/>
    </location>
</feature>
<dbReference type="CDD" id="cd00112">
    <property type="entry name" value="LDLa"/>
    <property type="match status" value="3"/>
</dbReference>